<dbReference type="PANTHER" id="PTHR23502">
    <property type="entry name" value="MAJOR FACILITATOR SUPERFAMILY"/>
    <property type="match status" value="1"/>
</dbReference>
<gene>
    <name evidence="8" type="ORF">B0T10DRAFT_532470</name>
</gene>
<keyword evidence="2 6" id="KW-0812">Transmembrane</keyword>
<dbReference type="GO" id="GO:0022857">
    <property type="term" value="F:transmembrane transporter activity"/>
    <property type="evidence" value="ECO:0007669"/>
    <property type="project" value="InterPro"/>
</dbReference>
<evidence type="ECO:0000313" key="9">
    <source>
        <dbReference type="Proteomes" id="UP000777438"/>
    </source>
</evidence>
<keyword evidence="4 6" id="KW-0472">Membrane</keyword>
<feature type="transmembrane region" description="Helical" evidence="6">
    <location>
        <begin position="463"/>
        <end position="486"/>
    </location>
</feature>
<evidence type="ECO:0000256" key="3">
    <source>
        <dbReference type="ARBA" id="ARBA00022989"/>
    </source>
</evidence>
<feature type="transmembrane region" description="Helical" evidence="6">
    <location>
        <begin position="330"/>
        <end position="350"/>
    </location>
</feature>
<evidence type="ECO:0000256" key="1">
    <source>
        <dbReference type="ARBA" id="ARBA00004141"/>
    </source>
</evidence>
<dbReference type="GO" id="GO:0005886">
    <property type="term" value="C:plasma membrane"/>
    <property type="evidence" value="ECO:0007669"/>
    <property type="project" value="TreeGrafter"/>
</dbReference>
<feature type="transmembrane region" description="Helical" evidence="6">
    <location>
        <begin position="98"/>
        <end position="116"/>
    </location>
</feature>
<dbReference type="PANTHER" id="PTHR23502:SF181">
    <property type="entry name" value="MAJOR FACILITATOR SUPERFAMILY (MFS) PROFILE DOMAIN-CONTAINING PROTEIN"/>
    <property type="match status" value="1"/>
</dbReference>
<evidence type="ECO:0000256" key="6">
    <source>
        <dbReference type="SAM" id="Phobius"/>
    </source>
</evidence>
<feature type="transmembrane region" description="Helical" evidence="6">
    <location>
        <begin position="397"/>
        <end position="424"/>
    </location>
</feature>
<evidence type="ECO:0000259" key="7">
    <source>
        <dbReference type="PROSITE" id="PS50850"/>
    </source>
</evidence>
<evidence type="ECO:0000256" key="4">
    <source>
        <dbReference type="ARBA" id="ARBA00023136"/>
    </source>
</evidence>
<dbReference type="Gene3D" id="1.20.1250.20">
    <property type="entry name" value="MFS general substrate transporter like domains"/>
    <property type="match status" value="1"/>
</dbReference>
<feature type="domain" description="Major facilitator superfamily (MFS) profile" evidence="7">
    <location>
        <begin position="32"/>
        <end position="491"/>
    </location>
</feature>
<dbReference type="EMBL" id="JAGPYM010000031">
    <property type="protein sequence ID" value="KAH6877162.1"/>
    <property type="molecule type" value="Genomic_DNA"/>
</dbReference>
<dbReference type="SUPFAM" id="SSF103473">
    <property type="entry name" value="MFS general substrate transporter"/>
    <property type="match status" value="1"/>
</dbReference>
<name>A0A9P8VUG2_9HYPO</name>
<feature type="transmembrane region" description="Helical" evidence="6">
    <location>
        <begin position="279"/>
        <end position="299"/>
    </location>
</feature>
<feature type="transmembrane region" description="Helical" evidence="6">
    <location>
        <begin position="156"/>
        <end position="179"/>
    </location>
</feature>
<organism evidence="8 9">
    <name type="scientific">Thelonectria olida</name>
    <dbReference type="NCBI Taxonomy" id="1576542"/>
    <lineage>
        <taxon>Eukaryota</taxon>
        <taxon>Fungi</taxon>
        <taxon>Dikarya</taxon>
        <taxon>Ascomycota</taxon>
        <taxon>Pezizomycotina</taxon>
        <taxon>Sordariomycetes</taxon>
        <taxon>Hypocreomycetidae</taxon>
        <taxon>Hypocreales</taxon>
        <taxon>Nectriaceae</taxon>
        <taxon>Thelonectria</taxon>
    </lineage>
</organism>
<reference evidence="8 9" key="1">
    <citation type="journal article" date="2021" name="Nat. Commun.">
        <title>Genetic determinants of endophytism in the Arabidopsis root mycobiome.</title>
        <authorList>
            <person name="Mesny F."/>
            <person name="Miyauchi S."/>
            <person name="Thiergart T."/>
            <person name="Pickel B."/>
            <person name="Atanasova L."/>
            <person name="Karlsson M."/>
            <person name="Huettel B."/>
            <person name="Barry K.W."/>
            <person name="Haridas S."/>
            <person name="Chen C."/>
            <person name="Bauer D."/>
            <person name="Andreopoulos W."/>
            <person name="Pangilinan J."/>
            <person name="LaButti K."/>
            <person name="Riley R."/>
            <person name="Lipzen A."/>
            <person name="Clum A."/>
            <person name="Drula E."/>
            <person name="Henrissat B."/>
            <person name="Kohler A."/>
            <person name="Grigoriev I.V."/>
            <person name="Martin F.M."/>
            <person name="Hacquard S."/>
        </authorList>
    </citation>
    <scope>NUCLEOTIDE SEQUENCE [LARGE SCALE GENOMIC DNA]</scope>
    <source>
        <strain evidence="8 9">MPI-CAGE-CH-0241</strain>
    </source>
</reference>
<dbReference type="Proteomes" id="UP000777438">
    <property type="component" value="Unassembled WGS sequence"/>
</dbReference>
<accession>A0A9P8VUG2</accession>
<dbReference type="InterPro" id="IPR036259">
    <property type="entry name" value="MFS_trans_sf"/>
</dbReference>
<feature type="transmembrane region" description="Helical" evidence="6">
    <location>
        <begin position="68"/>
        <end position="86"/>
    </location>
</feature>
<sequence length="509" mass="55940">MSSHHHGLQLWPPLSNDPKDPLRWPRWVKFLALISVAFANFVANFAGSGFSVASVIFEHQFQKTAEQVNAFMTFNFLLLGIGNMFWVPLSVKYGKRPIMLISMAILFAVLVWTAKAKTFNEMLAARCISGFASAAGESIVPGVVSDMFYLHERGAMMSIYVILISCGTAIGPLVAGFMVEDSWRNFVWVCAALAGFDLLLIFLAYPESSFVRPEIAAPSERRNSTQKEELDGASQVIETRSEEIGLGRPQNGDTIKVSFPKVWMSFWHRNPMVSLPRAFVVPFVFLGCIPVLWTILVYGGVLASQIIVIFAFPSLLLAPPYLFASSSVGLMQIAAVVGFVLACYGGGYICDVITARCIIRKKGVFTPELRLISLAPGCLIAPIGCILVAFACDRSLHWAVIAVGFGMLSFGTVYAPNIAMTYLLDGYPAFAQEILVAVNVTKNLVAFLFLYVAVGWINDEGWIQVYMIMFMIVSLAMVLAIPMYFWGRKARESFGSTLKKALGSIPVSV</sequence>
<dbReference type="AlphaFoldDB" id="A0A9P8VUG2"/>
<feature type="transmembrane region" description="Helical" evidence="6">
    <location>
        <begin position="30"/>
        <end position="56"/>
    </location>
</feature>
<dbReference type="OrthoDB" id="268400at2759"/>
<dbReference type="PROSITE" id="PS50850">
    <property type="entry name" value="MFS"/>
    <property type="match status" value="1"/>
</dbReference>
<keyword evidence="9" id="KW-1185">Reference proteome</keyword>
<feature type="transmembrane region" description="Helical" evidence="6">
    <location>
        <begin position="186"/>
        <end position="205"/>
    </location>
</feature>
<comment type="subcellular location">
    <subcellularLocation>
        <location evidence="1">Membrane</location>
        <topology evidence="1">Multi-pass membrane protein</topology>
    </subcellularLocation>
</comment>
<keyword evidence="3 6" id="KW-1133">Transmembrane helix</keyword>
<protein>
    <submittedName>
        <fullName evidence="8">MFS transporter</fullName>
    </submittedName>
</protein>
<dbReference type="Pfam" id="PF07690">
    <property type="entry name" value="MFS_1"/>
    <property type="match status" value="1"/>
</dbReference>
<evidence type="ECO:0000256" key="5">
    <source>
        <dbReference type="ARBA" id="ARBA00023180"/>
    </source>
</evidence>
<feature type="transmembrane region" description="Helical" evidence="6">
    <location>
        <begin position="436"/>
        <end position="457"/>
    </location>
</feature>
<keyword evidence="5" id="KW-0325">Glycoprotein</keyword>
<evidence type="ECO:0000256" key="2">
    <source>
        <dbReference type="ARBA" id="ARBA00022692"/>
    </source>
</evidence>
<comment type="caution">
    <text evidence="8">The sequence shown here is derived from an EMBL/GenBank/DDBJ whole genome shotgun (WGS) entry which is preliminary data.</text>
</comment>
<feature type="transmembrane region" description="Helical" evidence="6">
    <location>
        <begin position="371"/>
        <end position="391"/>
    </location>
</feature>
<evidence type="ECO:0000313" key="8">
    <source>
        <dbReference type="EMBL" id="KAH6877162.1"/>
    </source>
</evidence>
<dbReference type="InterPro" id="IPR011701">
    <property type="entry name" value="MFS"/>
</dbReference>
<dbReference type="InterPro" id="IPR020846">
    <property type="entry name" value="MFS_dom"/>
</dbReference>
<feature type="transmembrane region" description="Helical" evidence="6">
    <location>
        <begin position="306"/>
        <end position="324"/>
    </location>
</feature>
<proteinExistence type="predicted"/>